<organism evidence="1 2">
    <name type="scientific">Pacificispira spongiicola</name>
    <dbReference type="NCBI Taxonomy" id="2729598"/>
    <lineage>
        <taxon>Bacteria</taxon>
        <taxon>Pseudomonadati</taxon>
        <taxon>Pseudomonadota</taxon>
        <taxon>Alphaproteobacteria</taxon>
        <taxon>Rhodospirillales</taxon>
        <taxon>Rhodospirillaceae</taxon>
        <taxon>Pacificispira</taxon>
    </lineage>
</organism>
<dbReference type="Proteomes" id="UP000539372">
    <property type="component" value="Unassembled WGS sequence"/>
</dbReference>
<dbReference type="InterPro" id="IPR008321">
    <property type="entry name" value="UCP032146"/>
</dbReference>
<evidence type="ECO:0000313" key="2">
    <source>
        <dbReference type="Proteomes" id="UP000539372"/>
    </source>
</evidence>
<dbReference type="EMBL" id="JABBNT010000005">
    <property type="protein sequence ID" value="NMM46441.1"/>
    <property type="molecule type" value="Genomic_DNA"/>
</dbReference>
<dbReference type="Pfam" id="PF06793">
    <property type="entry name" value="UPF0262"/>
    <property type="match status" value="1"/>
</dbReference>
<proteinExistence type="predicted"/>
<evidence type="ECO:0000313" key="1">
    <source>
        <dbReference type="EMBL" id="NMM46441.1"/>
    </source>
</evidence>
<reference evidence="1 2" key="1">
    <citation type="submission" date="2020-04" db="EMBL/GenBank/DDBJ databases">
        <title>Rhodospirillaceae bacterium KN72 isolated from deep sea.</title>
        <authorList>
            <person name="Zhang D.-C."/>
        </authorList>
    </citation>
    <scope>NUCLEOTIDE SEQUENCE [LARGE SCALE GENOMIC DNA]</scope>
    <source>
        <strain evidence="1 2">KN72</strain>
    </source>
</reference>
<name>A0A7Y0E4X0_9PROT</name>
<protein>
    <submittedName>
        <fullName evidence="1">UPF0262 family protein</fullName>
    </submittedName>
</protein>
<comment type="caution">
    <text evidence="1">The sequence shown here is derived from an EMBL/GenBank/DDBJ whole genome shotgun (WGS) entry which is preliminary data.</text>
</comment>
<dbReference type="PIRSF" id="PIRSF032146">
    <property type="entry name" value="UCP032146"/>
    <property type="match status" value="1"/>
</dbReference>
<sequence>MTTAKFDEATDKIVALDLDEGTIIRRSVEVEHERKVAMYDLLDMNRFRPVGDFKGPYKVRLGIEDGKRIVFRVDNEKGDHLTDINLPLSPFRRIVRDYFQICGSYYDAIKKLSPSQIETIDMARRGLHNEGADVLVDALKDKIEVDKATSRRLFTLVCVLHIRG</sequence>
<dbReference type="RefSeq" id="WP_169626796.1">
    <property type="nucleotide sequence ID" value="NZ_JABBNT010000005.1"/>
</dbReference>
<dbReference type="NCBIfam" id="NF002769">
    <property type="entry name" value="PRK02853.1"/>
    <property type="match status" value="1"/>
</dbReference>
<dbReference type="AlphaFoldDB" id="A0A7Y0E4X0"/>
<accession>A0A7Y0E4X0</accession>
<keyword evidence="2" id="KW-1185">Reference proteome</keyword>
<gene>
    <name evidence="1" type="ORF">HH303_18260</name>
</gene>